<proteinExistence type="inferred from homology"/>
<keyword evidence="3" id="KW-1003">Cell membrane</keyword>
<dbReference type="GO" id="GO:0005886">
    <property type="term" value="C:plasma membrane"/>
    <property type="evidence" value="ECO:0007669"/>
    <property type="project" value="UniProtKB-SubCell"/>
</dbReference>
<dbReference type="PANTHER" id="PTHR14319">
    <property type="entry name" value="FIVE-SPAN TRANSMEMBRANE PROTEIN M83"/>
    <property type="match status" value="1"/>
</dbReference>
<keyword evidence="8" id="KW-1185">Reference proteome</keyword>
<keyword evidence="4 7" id="KW-0812">Transmembrane</keyword>
<evidence type="ECO:0000313" key="8">
    <source>
        <dbReference type="Proteomes" id="UP000289886"/>
    </source>
</evidence>
<comment type="caution">
    <text evidence="7">The sequence shown here is derived from an EMBL/GenBank/DDBJ whole genome shotgun (WGS) entry which is preliminary data.</text>
</comment>
<accession>A0A444UBD5</accession>
<evidence type="ECO:0000256" key="3">
    <source>
        <dbReference type="ARBA" id="ARBA00022475"/>
    </source>
</evidence>
<name>A0A444UBD5_ACIRT</name>
<comment type="similarity">
    <text evidence="2">Belongs to the TMEM8 family.</text>
</comment>
<gene>
    <name evidence="7" type="ORF">EOD39_0215</name>
</gene>
<dbReference type="AlphaFoldDB" id="A0A444UBD5"/>
<comment type="subcellular location">
    <subcellularLocation>
        <location evidence="1">Cell membrane</location>
        <topology evidence="1">Multi-pass membrane protein</topology>
    </subcellularLocation>
</comment>
<dbReference type="Proteomes" id="UP000289886">
    <property type="component" value="Unassembled WGS sequence"/>
</dbReference>
<sequence length="157" mass="16871">MKTNSCNMAALKCSHIRAGAPPVINPLETQFSENAAFSLAHNFTLMLGSAGPNMTFFNLSNPAVGDWFVAAHLPKDDGKIEPKHNTAGFMEELCPVHKSNTTEHSLVSAQIWLWNPQISKPSGTSLLPCSGSQTGVNVATVFVLSSLAAILMFCRIK</sequence>
<evidence type="ECO:0000256" key="6">
    <source>
        <dbReference type="ARBA" id="ARBA00023136"/>
    </source>
</evidence>
<keyword evidence="6" id="KW-0472">Membrane</keyword>
<keyword evidence="5" id="KW-1133">Transmembrane helix</keyword>
<evidence type="ECO:0000256" key="2">
    <source>
        <dbReference type="ARBA" id="ARBA00005542"/>
    </source>
</evidence>
<evidence type="ECO:0000256" key="5">
    <source>
        <dbReference type="ARBA" id="ARBA00022989"/>
    </source>
</evidence>
<dbReference type="InterPro" id="IPR021910">
    <property type="entry name" value="NGX6/PGAP6/MYMK"/>
</dbReference>
<dbReference type="PANTHER" id="PTHR14319:SF7">
    <property type="entry name" value="POST-GPI ATTACHMENT TO PROTEINS FACTOR 6"/>
    <property type="match status" value="1"/>
</dbReference>
<evidence type="ECO:0000313" key="7">
    <source>
        <dbReference type="EMBL" id="RXM32461.1"/>
    </source>
</evidence>
<evidence type="ECO:0000256" key="4">
    <source>
        <dbReference type="ARBA" id="ARBA00022692"/>
    </source>
</evidence>
<protein>
    <submittedName>
        <fullName evidence="7">Transmembrane protein 8A</fullName>
    </submittedName>
</protein>
<evidence type="ECO:0000256" key="1">
    <source>
        <dbReference type="ARBA" id="ARBA00004651"/>
    </source>
</evidence>
<reference evidence="7 8" key="1">
    <citation type="submission" date="2019-01" db="EMBL/GenBank/DDBJ databases">
        <title>Draft Genome and Complete Hox-Cluster Characterization of the Sterlet Sturgeon (Acipenser ruthenus).</title>
        <authorList>
            <person name="Wei Q."/>
        </authorList>
    </citation>
    <scope>NUCLEOTIDE SEQUENCE [LARGE SCALE GENOMIC DNA]</scope>
    <source>
        <strain evidence="7">WHYD16114868_AA</strain>
        <tissue evidence="7">Blood</tissue>
    </source>
</reference>
<organism evidence="7 8">
    <name type="scientific">Acipenser ruthenus</name>
    <name type="common">Sterlet sturgeon</name>
    <dbReference type="NCBI Taxonomy" id="7906"/>
    <lineage>
        <taxon>Eukaryota</taxon>
        <taxon>Metazoa</taxon>
        <taxon>Chordata</taxon>
        <taxon>Craniata</taxon>
        <taxon>Vertebrata</taxon>
        <taxon>Euteleostomi</taxon>
        <taxon>Actinopterygii</taxon>
        <taxon>Chondrostei</taxon>
        <taxon>Acipenseriformes</taxon>
        <taxon>Acipenseridae</taxon>
        <taxon>Acipenser</taxon>
    </lineage>
</organism>
<dbReference type="EMBL" id="SCEB01214897">
    <property type="protein sequence ID" value="RXM32461.1"/>
    <property type="molecule type" value="Genomic_DNA"/>
</dbReference>